<dbReference type="InterPro" id="IPR027417">
    <property type="entry name" value="P-loop_NTPase"/>
</dbReference>
<evidence type="ECO:0000256" key="1">
    <source>
        <dbReference type="ARBA" id="ARBA00022741"/>
    </source>
</evidence>
<dbReference type="Pfam" id="PF21530">
    <property type="entry name" value="Pif1_2B_dom"/>
    <property type="match status" value="1"/>
</dbReference>
<keyword evidence="4" id="KW-0347">Helicase</keyword>
<protein>
    <recommendedName>
        <fullName evidence="12">AAA+ ATPase domain-containing protein</fullName>
    </recommendedName>
</protein>
<evidence type="ECO:0000256" key="2">
    <source>
        <dbReference type="ARBA" id="ARBA00022763"/>
    </source>
</evidence>
<dbReference type="GO" id="GO:0003678">
    <property type="term" value="F:DNA helicase activity"/>
    <property type="evidence" value="ECO:0007669"/>
    <property type="project" value="InterPro"/>
</dbReference>
<dbReference type="InterPro" id="IPR010285">
    <property type="entry name" value="DNA_helicase_pif1-like_DEAD"/>
</dbReference>
<evidence type="ECO:0000313" key="11">
    <source>
        <dbReference type="EMBL" id="QHU02494.1"/>
    </source>
</evidence>
<keyword evidence="5" id="KW-0067">ATP-binding</keyword>
<keyword evidence="1" id="KW-0547">Nucleotide-binding</keyword>
<dbReference type="CDD" id="cd18809">
    <property type="entry name" value="SF1_C_RecD"/>
    <property type="match status" value="1"/>
</dbReference>
<keyword evidence="8" id="KW-0413">Isomerase</keyword>
<reference evidence="11" key="1">
    <citation type="journal article" date="2020" name="Nature">
        <title>Giant virus diversity and host interactions through global metagenomics.</title>
        <authorList>
            <person name="Schulz F."/>
            <person name="Roux S."/>
            <person name="Paez-Espino D."/>
            <person name="Jungbluth S."/>
            <person name="Walsh D.A."/>
            <person name="Denef V.J."/>
            <person name="McMahon K.D."/>
            <person name="Konstantinidis K.T."/>
            <person name="Eloe-Fadrosh E.A."/>
            <person name="Kyrpides N.C."/>
            <person name="Woyke T."/>
        </authorList>
    </citation>
    <scope>NUCLEOTIDE SEQUENCE</scope>
    <source>
        <strain evidence="11">GVMAG-M-3300025880-76</strain>
    </source>
</reference>
<evidence type="ECO:0000259" key="10">
    <source>
        <dbReference type="Pfam" id="PF21530"/>
    </source>
</evidence>
<name>A0A6C0JFQ3_9ZZZZ</name>
<evidence type="ECO:0000256" key="6">
    <source>
        <dbReference type="ARBA" id="ARBA00023125"/>
    </source>
</evidence>
<dbReference type="GO" id="GO:0000723">
    <property type="term" value="P:telomere maintenance"/>
    <property type="evidence" value="ECO:0007669"/>
    <property type="project" value="InterPro"/>
</dbReference>
<dbReference type="EMBL" id="MN740360">
    <property type="protein sequence ID" value="QHU02494.1"/>
    <property type="molecule type" value="Genomic_DNA"/>
</dbReference>
<proteinExistence type="predicted"/>
<keyword evidence="7" id="KW-0234">DNA repair</keyword>
<evidence type="ECO:0000256" key="5">
    <source>
        <dbReference type="ARBA" id="ARBA00022840"/>
    </source>
</evidence>
<evidence type="ECO:0008006" key="12">
    <source>
        <dbReference type="Google" id="ProtNLM"/>
    </source>
</evidence>
<keyword evidence="2" id="KW-0227">DNA damage</keyword>
<evidence type="ECO:0000256" key="7">
    <source>
        <dbReference type="ARBA" id="ARBA00023204"/>
    </source>
</evidence>
<dbReference type="GO" id="GO:0006281">
    <property type="term" value="P:DNA repair"/>
    <property type="evidence" value="ECO:0007669"/>
    <property type="project" value="InterPro"/>
</dbReference>
<accession>A0A6C0JFQ3</accession>
<evidence type="ECO:0000256" key="4">
    <source>
        <dbReference type="ARBA" id="ARBA00022806"/>
    </source>
</evidence>
<feature type="domain" description="DNA helicase Pif1-like 2B" evidence="10">
    <location>
        <begin position="291"/>
        <end position="324"/>
    </location>
</feature>
<keyword evidence="3" id="KW-0378">Hydrolase</keyword>
<evidence type="ECO:0000256" key="8">
    <source>
        <dbReference type="ARBA" id="ARBA00023235"/>
    </source>
</evidence>
<dbReference type="PANTHER" id="PTHR47642:SF5">
    <property type="entry name" value="ATP-DEPENDENT DNA HELICASE"/>
    <property type="match status" value="1"/>
</dbReference>
<dbReference type="Pfam" id="PF05970">
    <property type="entry name" value="PIF1"/>
    <property type="match status" value="1"/>
</dbReference>
<dbReference type="PANTHER" id="PTHR47642">
    <property type="entry name" value="ATP-DEPENDENT DNA HELICASE"/>
    <property type="match status" value="1"/>
</dbReference>
<dbReference type="SUPFAM" id="SSF52540">
    <property type="entry name" value="P-loop containing nucleoside triphosphate hydrolases"/>
    <property type="match status" value="2"/>
</dbReference>
<feature type="domain" description="DNA helicase Pif1-like DEAD-box helicase" evidence="9">
    <location>
        <begin position="3"/>
        <end position="200"/>
    </location>
</feature>
<sequence>MKLSNKQQLVFEAYQKKENIFLTGAGGTGKTELIRHIVKDAIRQGRRVQVCALTGCASILLKCNAKTIHSWSGVGLCNGVIEQIVTDVSQNNSKRKKWNSVELLIIDEVSMMSRKLFDVLNMTGKMSRRNKAPFGGIQIIFSGDFNQLSPIGRTLSESQYCFESDNWNSVFHEQIELDKVFRQSDPSYIQILSQVRSGKLTTSSVDILNRYVGRQIPTNTDIKPTIILPTRAKVESINKKSIDSISETPHIYRKKGCSVTDTGCNNDDTLFSTSQKDKEIEYLMKSINSEDTLFLKRGAQVMCVANLDIENGIVNGSQGVVIDFTAAKLPVVTFYNGITREMGYHTWQSENIKSIGVKQIPLMLSWAITIHKAQGATIDVAQLDIGKEIFACGQTYVALSRIKSLDGLYLTSFDPSKIKINRKVVEFYNKLSG</sequence>
<dbReference type="InterPro" id="IPR051055">
    <property type="entry name" value="PIF1_helicase"/>
</dbReference>
<dbReference type="InterPro" id="IPR049163">
    <property type="entry name" value="Pif1-like_2B_dom"/>
</dbReference>
<dbReference type="Gene3D" id="3.40.50.300">
    <property type="entry name" value="P-loop containing nucleotide triphosphate hydrolases"/>
    <property type="match status" value="1"/>
</dbReference>
<evidence type="ECO:0000259" key="9">
    <source>
        <dbReference type="Pfam" id="PF05970"/>
    </source>
</evidence>
<dbReference type="AlphaFoldDB" id="A0A6C0JFQ3"/>
<organism evidence="11">
    <name type="scientific">viral metagenome</name>
    <dbReference type="NCBI Taxonomy" id="1070528"/>
    <lineage>
        <taxon>unclassified sequences</taxon>
        <taxon>metagenomes</taxon>
        <taxon>organismal metagenomes</taxon>
    </lineage>
</organism>
<keyword evidence="6" id="KW-0238">DNA-binding</keyword>
<evidence type="ECO:0000256" key="3">
    <source>
        <dbReference type="ARBA" id="ARBA00022801"/>
    </source>
</evidence>